<proteinExistence type="inferred from homology"/>
<dbReference type="SUPFAM" id="SSF53383">
    <property type="entry name" value="PLP-dependent transferases"/>
    <property type="match status" value="1"/>
</dbReference>
<sequence>MKRINDPSDLAINGAPPAFSERLHVGRPNIGNHEAFLQRIAQVLDNQWLTNNGPMVQEFERRIAAHLGVKHCIAMCNGTIALEIAIRALGLTGEVIVPSWTFIATAHALYWQGITPVFADIDPATHNLDPEAVRRMITPRTTGIIGVHLWGRAAPIDELQSIAHEHGLKLMFDAAHAFGSTYHGQNIGRFGECEVFSFHATKAFNTMEGGAVTTNNDELADAMRLMRNFGFKGYDNVIHPGTNGKMIEACAAMGLTNLDALEEMFTATRLNYGIYREALMAIPGISVLDYAPKEQNSHHYVVIEIDEHFGPTRDEVIAALHAENILARKYFWPGCHKMKPYRDLFPHAGLMLQNSHKVSERVVVLPAGSSLHPDSIKQICRVIEMLYHGNRNHQ</sequence>
<comment type="caution">
    <text evidence="4">The sequence shown here is derived from an EMBL/GenBank/DDBJ whole genome shotgun (WGS) entry which is preliminary data.</text>
</comment>
<dbReference type="Pfam" id="PF01041">
    <property type="entry name" value="DegT_DnrJ_EryC1"/>
    <property type="match status" value="1"/>
</dbReference>
<evidence type="ECO:0000256" key="1">
    <source>
        <dbReference type="ARBA" id="ARBA00022898"/>
    </source>
</evidence>
<accession>A0ABQ5XRK4</accession>
<keyword evidence="4" id="KW-0032">Aminotransferase</keyword>
<dbReference type="PANTHER" id="PTHR30244:SF9">
    <property type="entry name" value="PROTEIN RV3402C"/>
    <property type="match status" value="1"/>
</dbReference>
<reference evidence="5" key="1">
    <citation type="journal article" date="2019" name="Int. J. Syst. Evol. Microbiol.">
        <title>The Global Catalogue of Microorganisms (GCM) 10K type strain sequencing project: providing services to taxonomists for standard genome sequencing and annotation.</title>
        <authorList>
            <consortium name="The Broad Institute Genomics Platform"/>
            <consortium name="The Broad Institute Genome Sequencing Center for Infectious Disease"/>
            <person name="Wu L."/>
            <person name="Ma J."/>
        </authorList>
    </citation>
    <scope>NUCLEOTIDE SEQUENCE [LARGE SCALE GENOMIC DNA]</scope>
    <source>
        <strain evidence="5">NBRC 111980</strain>
    </source>
</reference>
<dbReference type="InterPro" id="IPR015422">
    <property type="entry name" value="PyrdxlP-dep_Trfase_small"/>
</dbReference>
<dbReference type="PANTHER" id="PTHR30244">
    <property type="entry name" value="TRANSAMINASE"/>
    <property type="match status" value="1"/>
</dbReference>
<keyword evidence="1 3" id="KW-0663">Pyridoxal phosphate</keyword>
<dbReference type="InterPro" id="IPR015424">
    <property type="entry name" value="PyrdxlP-dep_Trfase"/>
</dbReference>
<dbReference type="Gene3D" id="3.40.640.10">
    <property type="entry name" value="Type I PLP-dependent aspartate aminotransferase-like (Major domain)"/>
    <property type="match status" value="1"/>
</dbReference>
<evidence type="ECO:0000256" key="3">
    <source>
        <dbReference type="RuleBase" id="RU004508"/>
    </source>
</evidence>
<gene>
    <name evidence="4" type="ORF">GCM10007901_21520</name>
</gene>
<dbReference type="EMBL" id="BSOB01000017">
    <property type="protein sequence ID" value="GLQ93201.1"/>
    <property type="molecule type" value="Genomic_DNA"/>
</dbReference>
<name>A0ABQ5XRK4_9GAMM</name>
<dbReference type="InterPro" id="IPR000653">
    <property type="entry name" value="DegT/StrS_aminotransferase"/>
</dbReference>
<dbReference type="CDD" id="cd00616">
    <property type="entry name" value="AHBA_syn"/>
    <property type="match status" value="1"/>
</dbReference>
<dbReference type="PIRSF" id="PIRSF000390">
    <property type="entry name" value="PLP_StrS"/>
    <property type="match status" value="1"/>
</dbReference>
<comment type="similarity">
    <text evidence="2 3">Belongs to the DegT/DnrJ/EryC1 family.</text>
</comment>
<keyword evidence="5" id="KW-1185">Reference proteome</keyword>
<evidence type="ECO:0000313" key="5">
    <source>
        <dbReference type="Proteomes" id="UP001156670"/>
    </source>
</evidence>
<evidence type="ECO:0000256" key="2">
    <source>
        <dbReference type="ARBA" id="ARBA00037999"/>
    </source>
</evidence>
<keyword evidence="4" id="KW-0808">Transferase</keyword>
<organism evidence="4 5">
    <name type="scientific">Dyella acidisoli</name>
    <dbReference type="NCBI Taxonomy" id="1867834"/>
    <lineage>
        <taxon>Bacteria</taxon>
        <taxon>Pseudomonadati</taxon>
        <taxon>Pseudomonadota</taxon>
        <taxon>Gammaproteobacteria</taxon>
        <taxon>Lysobacterales</taxon>
        <taxon>Rhodanobacteraceae</taxon>
        <taxon>Dyella</taxon>
    </lineage>
</organism>
<dbReference type="GO" id="GO:0008483">
    <property type="term" value="F:transaminase activity"/>
    <property type="evidence" value="ECO:0007669"/>
    <property type="project" value="UniProtKB-KW"/>
</dbReference>
<dbReference type="RefSeq" id="WP_284320917.1">
    <property type="nucleotide sequence ID" value="NZ_BSOB01000017.1"/>
</dbReference>
<dbReference type="Proteomes" id="UP001156670">
    <property type="component" value="Unassembled WGS sequence"/>
</dbReference>
<dbReference type="Gene3D" id="3.90.1150.10">
    <property type="entry name" value="Aspartate Aminotransferase, domain 1"/>
    <property type="match status" value="1"/>
</dbReference>
<dbReference type="InterPro" id="IPR015421">
    <property type="entry name" value="PyrdxlP-dep_Trfase_major"/>
</dbReference>
<evidence type="ECO:0000313" key="4">
    <source>
        <dbReference type="EMBL" id="GLQ93201.1"/>
    </source>
</evidence>
<protein>
    <submittedName>
        <fullName evidence="4">dTDP-4-dehydro-6-deoxyglucose aminotransferase</fullName>
    </submittedName>
</protein>